<reference evidence="2" key="1">
    <citation type="journal article" date="2015" name="Nature">
        <title>Complex archaea that bridge the gap between prokaryotes and eukaryotes.</title>
        <authorList>
            <person name="Spang A."/>
            <person name="Saw J.H."/>
            <person name="Jorgensen S.L."/>
            <person name="Zaremba-Niedzwiedzka K."/>
            <person name="Martijn J."/>
            <person name="Lind A.E."/>
            <person name="van Eijk R."/>
            <person name="Schleper C."/>
            <person name="Guy L."/>
            <person name="Ettema T.J."/>
        </authorList>
    </citation>
    <scope>NUCLEOTIDE SEQUENCE</scope>
</reference>
<dbReference type="EMBL" id="LAZR01009800">
    <property type="protein sequence ID" value="KKM70530.1"/>
    <property type="molecule type" value="Genomic_DNA"/>
</dbReference>
<name>A0A0F9M1L1_9ZZZZ</name>
<dbReference type="PANTHER" id="PTHR30153">
    <property type="entry name" value="REPLICATIVE DNA HELICASE DNAB"/>
    <property type="match status" value="1"/>
</dbReference>
<dbReference type="GO" id="GO:0005829">
    <property type="term" value="C:cytosol"/>
    <property type="evidence" value="ECO:0007669"/>
    <property type="project" value="TreeGrafter"/>
</dbReference>
<dbReference type="InterPro" id="IPR007694">
    <property type="entry name" value="DNA_helicase_DnaB-like_C"/>
</dbReference>
<proteinExistence type="predicted"/>
<dbReference type="GO" id="GO:0006260">
    <property type="term" value="P:DNA replication"/>
    <property type="evidence" value="ECO:0007669"/>
    <property type="project" value="InterPro"/>
</dbReference>
<evidence type="ECO:0000259" key="1">
    <source>
        <dbReference type="PROSITE" id="PS51199"/>
    </source>
</evidence>
<dbReference type="GO" id="GO:0003678">
    <property type="term" value="F:DNA helicase activity"/>
    <property type="evidence" value="ECO:0007669"/>
    <property type="project" value="InterPro"/>
</dbReference>
<organism evidence="2">
    <name type="scientific">marine sediment metagenome</name>
    <dbReference type="NCBI Taxonomy" id="412755"/>
    <lineage>
        <taxon>unclassified sequences</taxon>
        <taxon>metagenomes</taxon>
        <taxon>ecological metagenomes</taxon>
    </lineage>
</organism>
<gene>
    <name evidence="2" type="ORF">LCGC14_1439860</name>
</gene>
<dbReference type="PANTHER" id="PTHR30153:SF2">
    <property type="entry name" value="REPLICATIVE DNA HELICASE"/>
    <property type="match status" value="1"/>
</dbReference>
<dbReference type="PROSITE" id="PS51199">
    <property type="entry name" value="SF4_HELICASE"/>
    <property type="match status" value="1"/>
</dbReference>
<dbReference type="AlphaFoldDB" id="A0A0F9M1L1"/>
<accession>A0A0F9M1L1</accession>
<dbReference type="GO" id="GO:0005524">
    <property type="term" value="F:ATP binding"/>
    <property type="evidence" value="ECO:0007669"/>
    <property type="project" value="InterPro"/>
</dbReference>
<evidence type="ECO:0000313" key="2">
    <source>
        <dbReference type="EMBL" id="KKM70530.1"/>
    </source>
</evidence>
<dbReference type="Pfam" id="PF03796">
    <property type="entry name" value="DnaB_C"/>
    <property type="match status" value="1"/>
</dbReference>
<feature type="domain" description="SF4 helicase" evidence="1">
    <location>
        <begin position="1"/>
        <end position="124"/>
    </location>
</feature>
<comment type="caution">
    <text evidence="2">The sequence shown here is derived from an EMBL/GenBank/DDBJ whole genome shotgun (WGS) entry which is preliminary data.</text>
</comment>
<feature type="non-terminal residue" evidence="2">
    <location>
        <position position="1"/>
    </location>
</feature>
<dbReference type="InterPro" id="IPR027417">
    <property type="entry name" value="P-loop_NTPase"/>
</dbReference>
<dbReference type="Gene3D" id="3.40.50.300">
    <property type="entry name" value="P-loop containing nucleotide triphosphate hydrolases"/>
    <property type="match status" value="1"/>
</dbReference>
<sequence length="127" mass="14902">IQMMTTKGRFNNRVQEISYITKSLKALAKEIECPVLASSQLSRAVEQRADKRPQLSDLRDSGNIEEDADVVAFIYRDEYYNPETSERPNITEINIAKNRNGYTGQIDLYWKSKETRFYNLQRQEIKF</sequence>
<dbReference type="SUPFAM" id="SSF52540">
    <property type="entry name" value="P-loop containing nucleoside triphosphate hydrolases"/>
    <property type="match status" value="1"/>
</dbReference>
<protein>
    <recommendedName>
        <fullName evidence="1">SF4 helicase domain-containing protein</fullName>
    </recommendedName>
</protein>